<comment type="caution">
    <text evidence="1">The sequence shown here is derived from an EMBL/GenBank/DDBJ whole genome shotgun (WGS) entry which is preliminary data.</text>
</comment>
<keyword evidence="2" id="KW-1185">Reference proteome</keyword>
<dbReference type="EMBL" id="CAXKWB010002175">
    <property type="protein sequence ID" value="CAL4066340.1"/>
    <property type="molecule type" value="Genomic_DNA"/>
</dbReference>
<sequence>MFQLVFFYVYCKLIKILCITIPIFKNSVITGKEKKVIPVKGGKEKISGKNILPCNNVAECHQYLKNKAKIKKLPTRRFSKCSTEENKKKSSISIEILMEEMEKL</sequence>
<protein>
    <submittedName>
        <fullName evidence="1">Uncharacterized protein</fullName>
    </submittedName>
</protein>
<reference evidence="1 2" key="1">
    <citation type="submission" date="2024-05" db="EMBL/GenBank/DDBJ databases">
        <authorList>
            <person name="Wallberg A."/>
        </authorList>
    </citation>
    <scope>NUCLEOTIDE SEQUENCE [LARGE SCALE GENOMIC DNA]</scope>
</reference>
<name>A0AAV2PXN8_MEGNR</name>
<gene>
    <name evidence="1" type="ORF">MNOR_LOCUS5587</name>
</gene>
<dbReference type="AlphaFoldDB" id="A0AAV2PXN8"/>
<evidence type="ECO:0000313" key="2">
    <source>
        <dbReference type="Proteomes" id="UP001497623"/>
    </source>
</evidence>
<proteinExistence type="predicted"/>
<accession>A0AAV2PXN8</accession>
<dbReference type="Proteomes" id="UP001497623">
    <property type="component" value="Unassembled WGS sequence"/>
</dbReference>
<organism evidence="1 2">
    <name type="scientific">Meganyctiphanes norvegica</name>
    <name type="common">Northern krill</name>
    <name type="synonym">Thysanopoda norvegica</name>
    <dbReference type="NCBI Taxonomy" id="48144"/>
    <lineage>
        <taxon>Eukaryota</taxon>
        <taxon>Metazoa</taxon>
        <taxon>Ecdysozoa</taxon>
        <taxon>Arthropoda</taxon>
        <taxon>Crustacea</taxon>
        <taxon>Multicrustacea</taxon>
        <taxon>Malacostraca</taxon>
        <taxon>Eumalacostraca</taxon>
        <taxon>Eucarida</taxon>
        <taxon>Euphausiacea</taxon>
        <taxon>Euphausiidae</taxon>
        <taxon>Meganyctiphanes</taxon>
    </lineage>
</organism>
<evidence type="ECO:0000313" key="1">
    <source>
        <dbReference type="EMBL" id="CAL4066340.1"/>
    </source>
</evidence>